<dbReference type="AlphaFoldDB" id="A0A067MVP6"/>
<organism evidence="6 7">
    <name type="scientific">Botryobasidium botryosum (strain FD-172 SS1)</name>
    <dbReference type="NCBI Taxonomy" id="930990"/>
    <lineage>
        <taxon>Eukaryota</taxon>
        <taxon>Fungi</taxon>
        <taxon>Dikarya</taxon>
        <taxon>Basidiomycota</taxon>
        <taxon>Agaricomycotina</taxon>
        <taxon>Agaricomycetes</taxon>
        <taxon>Cantharellales</taxon>
        <taxon>Botryobasidiaceae</taxon>
        <taxon>Botryobasidium</taxon>
    </lineage>
</organism>
<evidence type="ECO:0000256" key="4">
    <source>
        <dbReference type="SAM" id="MobiDB-lite"/>
    </source>
</evidence>
<evidence type="ECO:0000313" key="6">
    <source>
        <dbReference type="EMBL" id="KDQ15641.1"/>
    </source>
</evidence>
<keyword evidence="2" id="KW-0689">Ribosomal protein</keyword>
<feature type="domain" description="Ribosomal eL28/Mak16" evidence="5">
    <location>
        <begin position="5"/>
        <end position="121"/>
    </location>
</feature>
<dbReference type="GO" id="GO:0003735">
    <property type="term" value="F:structural constituent of ribosome"/>
    <property type="evidence" value="ECO:0007669"/>
    <property type="project" value="InterPro"/>
</dbReference>
<dbReference type="FunCoup" id="A0A067MVP6">
    <property type="interactions" value="424"/>
</dbReference>
<reference evidence="7" key="1">
    <citation type="journal article" date="2014" name="Proc. Natl. Acad. Sci. U.S.A.">
        <title>Extensive sampling of basidiomycete genomes demonstrates inadequacy of the white-rot/brown-rot paradigm for wood decay fungi.</title>
        <authorList>
            <person name="Riley R."/>
            <person name="Salamov A.A."/>
            <person name="Brown D.W."/>
            <person name="Nagy L.G."/>
            <person name="Floudas D."/>
            <person name="Held B.W."/>
            <person name="Levasseur A."/>
            <person name="Lombard V."/>
            <person name="Morin E."/>
            <person name="Otillar R."/>
            <person name="Lindquist E.A."/>
            <person name="Sun H."/>
            <person name="LaButti K.M."/>
            <person name="Schmutz J."/>
            <person name="Jabbour D."/>
            <person name="Luo H."/>
            <person name="Baker S.E."/>
            <person name="Pisabarro A.G."/>
            <person name="Walton J.D."/>
            <person name="Blanchette R.A."/>
            <person name="Henrissat B."/>
            <person name="Martin F."/>
            <person name="Cullen D."/>
            <person name="Hibbett D.S."/>
            <person name="Grigoriev I.V."/>
        </authorList>
    </citation>
    <scope>NUCLEOTIDE SEQUENCE [LARGE SCALE GENOMIC DNA]</scope>
    <source>
        <strain evidence="7">FD-172 SS1</strain>
    </source>
</reference>
<accession>A0A067MVP6</accession>
<name>A0A067MVP6_BOTB1</name>
<dbReference type="Gene3D" id="3.30.390.110">
    <property type="match status" value="1"/>
</dbReference>
<dbReference type="Proteomes" id="UP000027195">
    <property type="component" value="Unassembled WGS sequence"/>
</dbReference>
<dbReference type="HOGENOM" id="CLU_106801_0_1_1"/>
<feature type="region of interest" description="Disordered" evidence="4">
    <location>
        <begin position="121"/>
        <end position="144"/>
    </location>
</feature>
<proteinExistence type="inferred from homology"/>
<feature type="compositionally biased region" description="Basic residues" evidence="4">
    <location>
        <begin position="82"/>
        <end position="93"/>
    </location>
</feature>
<evidence type="ECO:0000259" key="5">
    <source>
        <dbReference type="Pfam" id="PF01778"/>
    </source>
</evidence>
<keyword evidence="3" id="KW-0687">Ribonucleoprotein</keyword>
<dbReference type="PANTHER" id="PTHR10544">
    <property type="entry name" value="60S RIBOSOMAL PROTEIN L28"/>
    <property type="match status" value="1"/>
</dbReference>
<dbReference type="GO" id="GO:1990904">
    <property type="term" value="C:ribonucleoprotein complex"/>
    <property type="evidence" value="ECO:0007669"/>
    <property type="project" value="UniProtKB-KW"/>
</dbReference>
<dbReference type="Pfam" id="PF01778">
    <property type="entry name" value="Ribosomal_L28e"/>
    <property type="match status" value="1"/>
</dbReference>
<comment type="similarity">
    <text evidence="1">Belongs to the eukaryotic ribosomal protein eL28 family.</text>
</comment>
<dbReference type="EMBL" id="KL198031">
    <property type="protein sequence ID" value="KDQ15641.1"/>
    <property type="molecule type" value="Genomic_DNA"/>
</dbReference>
<keyword evidence="7" id="KW-1185">Reference proteome</keyword>
<dbReference type="GO" id="GO:0005840">
    <property type="term" value="C:ribosome"/>
    <property type="evidence" value="ECO:0007669"/>
    <property type="project" value="UniProtKB-KW"/>
</dbReference>
<evidence type="ECO:0000256" key="1">
    <source>
        <dbReference type="ARBA" id="ARBA00007926"/>
    </source>
</evidence>
<protein>
    <recommendedName>
        <fullName evidence="5">Ribosomal eL28/Mak16 domain-containing protein</fullName>
    </recommendedName>
</protein>
<feature type="compositionally biased region" description="Basic residues" evidence="4">
    <location>
        <begin position="129"/>
        <end position="144"/>
    </location>
</feature>
<evidence type="ECO:0000256" key="3">
    <source>
        <dbReference type="ARBA" id="ARBA00023274"/>
    </source>
</evidence>
<dbReference type="InterPro" id="IPR029004">
    <property type="entry name" value="Ribosomal_eL28/Mak16"/>
</dbReference>
<dbReference type="OrthoDB" id="338850at2759"/>
<dbReference type="STRING" id="930990.A0A067MVP6"/>
<dbReference type="GO" id="GO:0006412">
    <property type="term" value="P:translation"/>
    <property type="evidence" value="ECO:0007669"/>
    <property type="project" value="InterPro"/>
</dbReference>
<sequence length="144" mass="15539">MSSDLEWLLIRNFNSFKVKRVPEGPIFSTEPGNLRNIHSSKYSGLANSKVIGVTDRNGAITISTRKTSGPSHGASGATVHTQIRRKSGPRRVARAASNNARRGYRPDLRKSVLARASALLAAQKEKKASPPKKVRGKKAHAASA</sequence>
<dbReference type="InterPro" id="IPR002672">
    <property type="entry name" value="Ribosomal_eL28"/>
</dbReference>
<feature type="region of interest" description="Disordered" evidence="4">
    <location>
        <begin position="62"/>
        <end position="109"/>
    </location>
</feature>
<dbReference type="InParanoid" id="A0A067MVP6"/>
<evidence type="ECO:0000313" key="7">
    <source>
        <dbReference type="Proteomes" id="UP000027195"/>
    </source>
</evidence>
<evidence type="ECO:0000256" key="2">
    <source>
        <dbReference type="ARBA" id="ARBA00022980"/>
    </source>
</evidence>
<gene>
    <name evidence="6" type="ORF">BOTBODRAFT_31528</name>
</gene>